<comment type="caution">
    <text evidence="8">The sequence shown here is derived from an EMBL/GenBank/DDBJ whole genome shotgun (WGS) entry which is preliminary data.</text>
</comment>
<dbReference type="PROSITE" id="PS00671">
    <property type="entry name" value="D_2_HYDROXYACID_DH_3"/>
    <property type="match status" value="1"/>
</dbReference>
<dbReference type="PROSITE" id="PS00670">
    <property type="entry name" value="D_2_HYDROXYACID_DH_2"/>
    <property type="match status" value="1"/>
</dbReference>
<dbReference type="InterPro" id="IPR036291">
    <property type="entry name" value="NAD(P)-bd_dom_sf"/>
</dbReference>
<dbReference type="InterPro" id="IPR050857">
    <property type="entry name" value="D-2-hydroxyacid_DH"/>
</dbReference>
<evidence type="ECO:0000256" key="4">
    <source>
        <dbReference type="ARBA" id="ARBA00023027"/>
    </source>
</evidence>
<dbReference type="InterPro" id="IPR020082">
    <property type="entry name" value="S-Ado-L-homoCys_hydrolase_CS"/>
</dbReference>
<dbReference type="PANTHER" id="PTHR42789:SF1">
    <property type="entry name" value="D-ISOMER SPECIFIC 2-HYDROXYACID DEHYDROGENASE FAMILY PROTEIN (AFU_ORTHOLOGUE AFUA_6G10090)"/>
    <property type="match status" value="1"/>
</dbReference>
<feature type="domain" description="D-isomer specific 2-hydroxyacid dehydrogenase catalytic" evidence="6">
    <location>
        <begin position="14"/>
        <end position="312"/>
    </location>
</feature>
<dbReference type="Pfam" id="PF00389">
    <property type="entry name" value="2-Hacid_dh"/>
    <property type="match status" value="1"/>
</dbReference>
<dbReference type="Gene3D" id="3.40.50.720">
    <property type="entry name" value="NAD(P)-binding Rossmann-like Domain"/>
    <property type="match status" value="2"/>
</dbReference>
<reference evidence="9" key="1">
    <citation type="submission" date="2017-09" db="EMBL/GenBank/DDBJ databases">
        <title>Metaegenomics of thermophilic ammonia-oxidizing enrichment culture.</title>
        <authorList>
            <person name="Kato S."/>
            <person name="Suzuki K."/>
        </authorList>
    </citation>
    <scope>NUCLEOTIDE SEQUENCE [LARGE SCALE GENOMIC DNA]</scope>
</reference>
<evidence type="ECO:0000256" key="1">
    <source>
        <dbReference type="ARBA" id="ARBA00005854"/>
    </source>
</evidence>
<evidence type="ECO:0000256" key="2">
    <source>
        <dbReference type="ARBA" id="ARBA00022605"/>
    </source>
</evidence>
<dbReference type="PANTHER" id="PTHR42789">
    <property type="entry name" value="D-ISOMER SPECIFIC 2-HYDROXYACID DEHYDROGENASE FAMILY PROTEIN (AFU_ORTHOLOGUE AFUA_6G10090)"/>
    <property type="match status" value="1"/>
</dbReference>
<keyword evidence="3 5" id="KW-0560">Oxidoreductase</keyword>
<accession>A0A2H5XCQ9</accession>
<dbReference type="FunFam" id="3.40.50.720:FF:000203">
    <property type="entry name" value="D-3-phosphoglycerate dehydrogenase (SerA)"/>
    <property type="match status" value="1"/>
</dbReference>
<evidence type="ECO:0000256" key="3">
    <source>
        <dbReference type="ARBA" id="ARBA00023002"/>
    </source>
</evidence>
<dbReference type="Proteomes" id="UP000236173">
    <property type="component" value="Unassembled WGS sequence"/>
</dbReference>
<dbReference type="Pfam" id="PF02826">
    <property type="entry name" value="2-Hacid_dh_C"/>
    <property type="match status" value="1"/>
</dbReference>
<dbReference type="InterPro" id="IPR029752">
    <property type="entry name" value="D-isomer_DH_CS1"/>
</dbReference>
<sequence>MKPIVVLCGSFPPVAEERLMRAATVVKVSIDRTALQRALADADALILRNMPFVDDALLAGATQLKVIGRYGVGVDNIDLDAARRRNIRVVFTPGANADAVAEHTLALLLALAKRLRFWHEALVRGNYHLRWTERNTELQGKTLGIIGFGHVGRAVAQRAKAFGLQLLVHDPLVPEEVIEALGAACVALDELLRRSDFVTLHVPLTEQTRHLINRERVALMKQGALLINTARGEVCDLDALYDGLQSGRLAGVALDVFPNEPPDVSHPLFRHPHFLGTPHVAAHTPETLERMALVVAEQVLKVLRGEEPDFAVV</sequence>
<dbReference type="InterPro" id="IPR029753">
    <property type="entry name" value="D-isomer_DH_CS"/>
</dbReference>
<dbReference type="GO" id="GO:0016618">
    <property type="term" value="F:hydroxypyruvate reductase [NAD(P)H] activity"/>
    <property type="evidence" value="ECO:0007669"/>
    <property type="project" value="UniProtKB-EC"/>
</dbReference>
<dbReference type="InterPro" id="IPR006140">
    <property type="entry name" value="D-isomer_DH_NAD-bd"/>
</dbReference>
<dbReference type="SUPFAM" id="SSF51735">
    <property type="entry name" value="NAD(P)-binding Rossmann-fold domains"/>
    <property type="match status" value="1"/>
</dbReference>
<keyword evidence="2" id="KW-0028">Amino-acid biosynthesis</keyword>
<dbReference type="GO" id="GO:0051287">
    <property type="term" value="F:NAD binding"/>
    <property type="evidence" value="ECO:0007669"/>
    <property type="project" value="InterPro"/>
</dbReference>
<evidence type="ECO:0000313" key="8">
    <source>
        <dbReference type="EMBL" id="GBC98927.1"/>
    </source>
</evidence>
<proteinExistence type="inferred from homology"/>
<dbReference type="PROSITE" id="PS00065">
    <property type="entry name" value="D_2_HYDROXYACID_DH_1"/>
    <property type="match status" value="1"/>
</dbReference>
<dbReference type="AlphaFoldDB" id="A0A2H5XCQ9"/>
<evidence type="ECO:0000313" key="9">
    <source>
        <dbReference type="Proteomes" id="UP000236173"/>
    </source>
</evidence>
<dbReference type="GO" id="GO:0008652">
    <property type="term" value="P:amino acid biosynthetic process"/>
    <property type="evidence" value="ECO:0007669"/>
    <property type="project" value="UniProtKB-KW"/>
</dbReference>
<comment type="similarity">
    <text evidence="1 5">Belongs to the D-isomer specific 2-hydroxyacid dehydrogenase family.</text>
</comment>
<dbReference type="PROSITE" id="PS00739">
    <property type="entry name" value="ADOHCYASE_2"/>
    <property type="match status" value="1"/>
</dbReference>
<gene>
    <name evidence="8" type="ORF">HRbin17_01446</name>
</gene>
<protein>
    <submittedName>
        <fullName evidence="8">Hydroxypyruvate reductase</fullName>
        <ecNumber evidence="8">1.1.1.81</ecNumber>
    </submittedName>
</protein>
<dbReference type="InterPro" id="IPR006139">
    <property type="entry name" value="D-isomer_2_OHA_DH_cat_dom"/>
</dbReference>
<evidence type="ECO:0000259" key="7">
    <source>
        <dbReference type="Pfam" id="PF02826"/>
    </source>
</evidence>
<name>A0A2H5XCQ9_9BACT</name>
<keyword evidence="8" id="KW-0670">Pyruvate</keyword>
<evidence type="ECO:0000256" key="5">
    <source>
        <dbReference type="RuleBase" id="RU003719"/>
    </source>
</evidence>
<dbReference type="CDD" id="cd12173">
    <property type="entry name" value="PGDH_4"/>
    <property type="match status" value="1"/>
</dbReference>
<feature type="domain" description="D-isomer specific 2-hydroxyacid dehydrogenase NAD-binding" evidence="7">
    <location>
        <begin position="105"/>
        <end position="281"/>
    </location>
</feature>
<dbReference type="SUPFAM" id="SSF52283">
    <property type="entry name" value="Formate/glycerate dehydrogenase catalytic domain-like"/>
    <property type="match status" value="1"/>
</dbReference>
<organism evidence="8 9">
    <name type="scientific">Candidatus Fervidibacter japonicus</name>
    <dbReference type="NCBI Taxonomy" id="2035412"/>
    <lineage>
        <taxon>Bacteria</taxon>
        <taxon>Candidatus Fervidibacterota</taxon>
        <taxon>Candidatus Fervidibacter</taxon>
    </lineage>
</organism>
<keyword evidence="4" id="KW-0520">NAD</keyword>
<dbReference type="EMBL" id="BEHT01000017">
    <property type="protein sequence ID" value="GBC98927.1"/>
    <property type="molecule type" value="Genomic_DNA"/>
</dbReference>
<dbReference type="EC" id="1.1.1.81" evidence="8"/>
<evidence type="ECO:0000259" key="6">
    <source>
        <dbReference type="Pfam" id="PF00389"/>
    </source>
</evidence>